<sequence length="191" mass="22054">MAGTVGLVIRCKGTFFMAIVPILDLVDEFLTMRYWFKDETLKIPQLTILYTARSRFLNFVAFEECHFNCSNDITTYLFFMDDLIDFAEDVRHLLDCGIMRHGRGSETEVADLVKQICKEVVSVDSRGYLSDLSMDVDTYSSNKWNAWIVILELKYFSNPWSIISLIAAFILPLLTLTQTLYEVFGYYRPGS</sequence>
<keyword evidence="1" id="KW-0472">Membrane</keyword>
<keyword evidence="1" id="KW-0812">Transmembrane</keyword>
<protein>
    <submittedName>
        <fullName evidence="3">Uncharacterized protein</fullName>
    </submittedName>
</protein>
<evidence type="ECO:0000313" key="2">
    <source>
        <dbReference type="EMBL" id="KAK2633056.1"/>
    </source>
</evidence>
<keyword evidence="1" id="KW-1133">Transmembrane helix</keyword>
<proteinExistence type="predicted"/>
<gene>
    <name evidence="3" type="ORF">EUGRSUZ_L00668</name>
</gene>
<reference evidence="2" key="4">
    <citation type="submission" date="2023-07" db="EMBL/GenBank/DDBJ databases">
        <authorList>
            <person name="Myburg A.A."/>
            <person name="Grattapaglia D."/>
            <person name="Tuskan G.A."/>
            <person name="Hellsten U."/>
            <person name="Hayes R.D."/>
            <person name="Grimwood J."/>
            <person name="Jenkins J."/>
            <person name="Lindquist E."/>
            <person name="Tice H."/>
            <person name="Bauer D."/>
            <person name="Goodstein D.M."/>
            <person name="Dubchak I."/>
            <person name="Poliakov A."/>
            <person name="Mizrachi E."/>
            <person name="Kullan A.R."/>
            <person name="Hussey S.G."/>
            <person name="Pinard D."/>
            <person name="Van D.M."/>
            <person name="Singh P."/>
            <person name="Van J.I."/>
            <person name="Silva-Junior O.B."/>
            <person name="Togawa R.C."/>
            <person name="Pappas M.R."/>
            <person name="Faria D.A."/>
            <person name="Sansaloni C.P."/>
            <person name="Petroli C.D."/>
            <person name="Yang X."/>
            <person name="Ranjan P."/>
            <person name="Tschaplinski T.J."/>
            <person name="Ye C.Y."/>
            <person name="Li T."/>
            <person name="Sterck L."/>
            <person name="Vanneste K."/>
            <person name="Murat F."/>
            <person name="Soler M."/>
            <person name="Clemente H.S."/>
            <person name="Saidi N."/>
            <person name="Cassan-Wang H."/>
            <person name="Dunand C."/>
            <person name="Hefer C.A."/>
            <person name="Bornberg-Bauer E."/>
            <person name="Kersting A.R."/>
            <person name="Vining K."/>
            <person name="Amarasinghe V."/>
            <person name="Ranik M."/>
            <person name="Naithani S."/>
            <person name="Elser J."/>
            <person name="Boyd A.E."/>
            <person name="Liston A."/>
            <person name="Spatafora J.W."/>
            <person name="Dharmwardhana P."/>
            <person name="Raja R."/>
            <person name="Sullivan C."/>
            <person name="Romanel E."/>
            <person name="Alves-Ferreira M."/>
            <person name="Kulheim C."/>
            <person name="Foley W."/>
            <person name="Carocha V."/>
            <person name="Paiva J."/>
            <person name="Kudrna D."/>
            <person name="Brommonschenkel S.H."/>
            <person name="Pasquali G."/>
            <person name="Byrne M."/>
            <person name="Rigault P."/>
            <person name="Tibbits J."/>
            <person name="Spokevicius A."/>
            <person name="Jones R.C."/>
            <person name="Steane D.A."/>
            <person name="Vaillancourt R.E."/>
            <person name="Potts B.M."/>
            <person name="Joubert F."/>
            <person name="Barry K."/>
            <person name="Pappas G.J."/>
            <person name="Strauss S.H."/>
            <person name="Jaiswal P."/>
            <person name="Grima-Pettenati J."/>
            <person name="Salse J."/>
            <person name="Van D.P."/>
            <person name="Rokhsar D.S."/>
            <person name="Schmutz J."/>
        </authorList>
    </citation>
    <scope>NUCLEOTIDE SEQUENCE</scope>
    <source>
        <tissue evidence="2">Leaf extractions</tissue>
    </source>
</reference>
<dbReference type="InParanoid" id="A0A058ZVV8"/>
<keyword evidence="4" id="KW-1185">Reference proteome</keyword>
<feature type="transmembrane region" description="Helical" evidence="1">
    <location>
        <begin position="160"/>
        <end position="181"/>
    </location>
</feature>
<evidence type="ECO:0000256" key="1">
    <source>
        <dbReference type="SAM" id="Phobius"/>
    </source>
</evidence>
<organism evidence="3">
    <name type="scientific">Eucalyptus grandis</name>
    <name type="common">Flooded gum</name>
    <dbReference type="NCBI Taxonomy" id="71139"/>
    <lineage>
        <taxon>Eukaryota</taxon>
        <taxon>Viridiplantae</taxon>
        <taxon>Streptophyta</taxon>
        <taxon>Embryophyta</taxon>
        <taxon>Tracheophyta</taxon>
        <taxon>Spermatophyta</taxon>
        <taxon>Magnoliopsida</taxon>
        <taxon>eudicotyledons</taxon>
        <taxon>Gunneridae</taxon>
        <taxon>Pentapetalae</taxon>
        <taxon>rosids</taxon>
        <taxon>malvids</taxon>
        <taxon>Myrtales</taxon>
        <taxon>Myrtaceae</taxon>
        <taxon>Myrtoideae</taxon>
        <taxon>Eucalypteae</taxon>
        <taxon>Eucalyptus</taxon>
    </lineage>
</organism>
<evidence type="ECO:0000313" key="4">
    <source>
        <dbReference type="Proteomes" id="UP000030711"/>
    </source>
</evidence>
<dbReference type="Proteomes" id="UP000030711">
    <property type="component" value="Unassembled WGS sequence"/>
</dbReference>
<reference evidence="2" key="2">
    <citation type="journal article" date="2014" name="Nature">
        <title>The genome of Eucalyptus grandis.</title>
        <authorList>
            <person name="Myburg A.A."/>
            <person name="Grattapaglia D."/>
            <person name="Tuskan G.A."/>
            <person name="Hellsten U."/>
            <person name="Hayes R.D."/>
            <person name="Grimwood J."/>
            <person name="Jenkins J."/>
            <person name="Lindquist E."/>
            <person name="Tice H."/>
            <person name="Bauer D."/>
            <person name="Goodstein D.M."/>
            <person name="Dubchak I."/>
            <person name="Poliakov A."/>
            <person name="Mizrachi E."/>
            <person name="Kullan A.R."/>
            <person name="Hussey S.G."/>
            <person name="Pinard D."/>
            <person name="van der Merwe K."/>
            <person name="Singh P."/>
            <person name="van Jaarsveld I."/>
            <person name="Silva-Junior O.B."/>
            <person name="Togawa R.C."/>
            <person name="Pappas M.R."/>
            <person name="Faria D.A."/>
            <person name="Sansaloni C.P."/>
            <person name="Petroli C.D."/>
            <person name="Yang X."/>
            <person name="Ranjan P."/>
            <person name="Tschaplinski T.J."/>
            <person name="Ye C.Y."/>
            <person name="Li T."/>
            <person name="Sterck L."/>
            <person name="Vanneste K."/>
            <person name="Murat F."/>
            <person name="Soler M."/>
            <person name="Clemente H.S."/>
            <person name="Saidi N."/>
            <person name="Cassan-Wang H."/>
            <person name="Dunand C."/>
            <person name="Hefer C.A."/>
            <person name="Bornberg-Bauer E."/>
            <person name="Kersting A.R."/>
            <person name="Vining K."/>
            <person name="Amarasinghe V."/>
            <person name="Ranik M."/>
            <person name="Naithani S."/>
            <person name="Elser J."/>
            <person name="Boyd A.E."/>
            <person name="Liston A."/>
            <person name="Spatafora J.W."/>
            <person name="Dharmwardhana P."/>
            <person name="Raja R."/>
            <person name="Sullivan C."/>
            <person name="Romanel E."/>
            <person name="Alves-Ferreira M."/>
            <person name="Kulheim C."/>
            <person name="Foley W."/>
            <person name="Carocha V."/>
            <person name="Paiva J."/>
            <person name="Kudrna D."/>
            <person name="Brommonschenkel S.H."/>
            <person name="Pasquali G."/>
            <person name="Byrne M."/>
            <person name="Rigault P."/>
            <person name="Tibbits J."/>
            <person name="Spokevicius A."/>
            <person name="Jones R.C."/>
            <person name="Steane D.A."/>
            <person name="Vaillancourt R.E."/>
            <person name="Potts B.M."/>
            <person name="Joubert F."/>
            <person name="Barry K."/>
            <person name="Pappas G.J."/>
            <person name="Strauss S.H."/>
            <person name="Jaiswal P."/>
            <person name="Grima-Pettenati J."/>
            <person name="Salse J."/>
            <person name="Van de Peer Y."/>
            <person name="Rokhsar D.S."/>
            <person name="Schmutz J."/>
        </authorList>
    </citation>
    <scope>NUCLEOTIDE SEQUENCE</scope>
    <source>
        <tissue evidence="2">Leaf extractions</tissue>
    </source>
</reference>
<dbReference type="InterPro" id="IPR004158">
    <property type="entry name" value="DUF247_pln"/>
</dbReference>
<dbReference type="AlphaFoldDB" id="A0A058ZVV8"/>
<dbReference type="Gramene" id="KCW45589">
    <property type="protein sequence ID" value="KCW45589"/>
    <property type="gene ID" value="EUGRSUZ_L00668"/>
</dbReference>
<dbReference type="STRING" id="71139.A0A058ZVV8"/>
<dbReference type="OMA" id="AFEECHF"/>
<dbReference type="EMBL" id="KK198793">
    <property type="protein sequence ID" value="KCW45589.1"/>
    <property type="molecule type" value="Genomic_DNA"/>
</dbReference>
<dbReference type="eggNOG" id="ENOG502QSYZ">
    <property type="taxonomic scope" value="Eukaryota"/>
</dbReference>
<reference evidence="2" key="3">
    <citation type="submission" date="2023-04" db="EMBL/GenBank/DDBJ databases">
        <title>WGS assembly of Eucalyptus grandis.</title>
        <authorList>
            <person name="Myburg A."/>
            <person name="Grattapaglia D."/>
            <person name="Tuskan G."/>
            <person name="Hellsten U."/>
            <person name="Hayes R."/>
            <person name="Grimwood J."/>
            <person name="Jenkins J."/>
            <person name="Lindquist E."/>
            <person name="Tice H."/>
            <person name="Bauer D."/>
            <person name="Goodstein D."/>
            <person name="Dubchak I."/>
            <person name="Poliakov A."/>
            <person name="Mizrachi E."/>
            <person name="Kullan A."/>
            <person name="Hussey S."/>
            <person name="Pinard D."/>
            <person name="Van D."/>
            <person name="Singh P."/>
            <person name="Van J."/>
            <person name="Silva-Junior O."/>
            <person name="Togawa R."/>
            <person name="Pappas M."/>
            <person name="Faria D."/>
            <person name="Sansaloni C."/>
            <person name="Petroli C."/>
            <person name="Yang X."/>
            <person name="Ranjan P."/>
            <person name="Tschaplinski T."/>
            <person name="Ye C."/>
            <person name="Li T."/>
            <person name="Sterck L."/>
            <person name="Vanneste K."/>
            <person name="Murat F."/>
            <person name="Soler M."/>
            <person name="Clemente H."/>
            <person name="Saidi N."/>
            <person name="Cassan-Wang H."/>
            <person name="Dunand C."/>
            <person name="Hefer C."/>
            <person name="Bornberg-Bauer E."/>
            <person name="Kersting A."/>
            <person name="Vining K."/>
            <person name="Amarasinghe V."/>
            <person name="Ranik M."/>
            <person name="Naithani S."/>
            <person name="Elser J."/>
            <person name="Boyd A."/>
            <person name="Liston A."/>
            <person name="Spatafora J."/>
            <person name="Dharmwardhana P."/>
            <person name="Raja R."/>
            <person name="Sullivan C."/>
            <person name="Romanel E."/>
            <person name="Alves-Ferreira M."/>
            <person name="Kulheim C."/>
            <person name="Foley W."/>
            <person name="Carocha V."/>
            <person name="Paiva J."/>
            <person name="Kudrna D."/>
            <person name="Brommonschenkel S."/>
            <person name="Pasquali G."/>
            <person name="Byrne M."/>
            <person name="Rigault P."/>
            <person name="Tibbits J."/>
            <person name="Spokevicius A."/>
            <person name="Jones R."/>
            <person name="Steane D."/>
            <person name="Vaillancourt R."/>
            <person name="Potts B."/>
            <person name="Joubert F."/>
            <person name="Barry K."/>
            <person name="Pappas G."/>
            <person name="Strauss S."/>
            <person name="Jaiswal P."/>
            <person name="Grima-Pettenati J."/>
            <person name="Salse J."/>
            <person name="Van D."/>
            <person name="Rokhsar D."/>
            <person name="Schmutz J."/>
        </authorList>
    </citation>
    <scope>NUCLEOTIDE SEQUENCE</scope>
    <source>
        <tissue evidence="2">Leaf extractions</tissue>
    </source>
</reference>
<dbReference type="PANTHER" id="PTHR31170:SF25">
    <property type="entry name" value="BNAA09G04570D PROTEIN"/>
    <property type="match status" value="1"/>
</dbReference>
<accession>A0A058ZVV8</accession>
<dbReference type="EMBL" id="MU848280">
    <property type="protein sequence ID" value="KAK2633056.1"/>
    <property type="molecule type" value="Genomic_DNA"/>
</dbReference>
<name>A0A058ZVV8_EUCGR</name>
<reference evidence="3" key="1">
    <citation type="submission" date="2013-07" db="EMBL/GenBank/DDBJ databases">
        <title>The genome of Eucalyptus grandis.</title>
        <authorList>
            <person name="Schmutz J."/>
            <person name="Hayes R."/>
            <person name="Myburg A."/>
            <person name="Tuskan G."/>
            <person name="Grattapaglia D."/>
            <person name="Rokhsar D.S."/>
        </authorList>
    </citation>
    <scope>NUCLEOTIDE SEQUENCE</scope>
    <source>
        <tissue evidence="3">Leaf extractions</tissue>
    </source>
</reference>
<evidence type="ECO:0000313" key="3">
    <source>
        <dbReference type="EMBL" id="KCW45589.1"/>
    </source>
</evidence>
<dbReference type="Pfam" id="PF03140">
    <property type="entry name" value="DUF247"/>
    <property type="match status" value="1"/>
</dbReference>
<dbReference type="PANTHER" id="PTHR31170">
    <property type="entry name" value="BNAC04G53230D PROTEIN"/>
    <property type="match status" value="1"/>
</dbReference>